<comment type="caution">
    <text evidence="1">The sequence shown here is derived from an EMBL/GenBank/DDBJ whole genome shotgun (WGS) entry which is preliminary data.</text>
</comment>
<protein>
    <recommendedName>
        <fullName evidence="3">Integrase</fullName>
    </recommendedName>
</protein>
<dbReference type="GeneID" id="66869044"/>
<organism evidence="1 2">
    <name type="scientific">Virgibacillus pantothenticus</name>
    <dbReference type="NCBI Taxonomy" id="1473"/>
    <lineage>
        <taxon>Bacteria</taxon>
        <taxon>Bacillati</taxon>
        <taxon>Bacillota</taxon>
        <taxon>Bacilli</taxon>
        <taxon>Bacillales</taxon>
        <taxon>Bacillaceae</taxon>
        <taxon>Virgibacillus</taxon>
    </lineage>
</organism>
<evidence type="ECO:0000313" key="2">
    <source>
        <dbReference type="Proteomes" id="UP000036780"/>
    </source>
</evidence>
<gene>
    <name evidence="1" type="ORF">AFK71_00755</name>
</gene>
<name>A0A0L0QVH0_VIRPA</name>
<accession>A0A0L0QVH0</accession>
<dbReference type="AlphaFoldDB" id="A0A0L0QVH0"/>
<keyword evidence="2" id="KW-1185">Reference proteome</keyword>
<dbReference type="EMBL" id="LGTO01000002">
    <property type="protein sequence ID" value="KNE22218.1"/>
    <property type="molecule type" value="Genomic_DNA"/>
</dbReference>
<dbReference type="Proteomes" id="UP000036780">
    <property type="component" value="Unassembled WGS sequence"/>
</dbReference>
<dbReference type="RefSeq" id="WP_050349678.1">
    <property type="nucleotide sequence ID" value="NZ_BOSN01000003.1"/>
</dbReference>
<evidence type="ECO:0000313" key="1">
    <source>
        <dbReference type="EMBL" id="KNE22218.1"/>
    </source>
</evidence>
<reference evidence="2" key="1">
    <citation type="submission" date="2015-07" db="EMBL/GenBank/DDBJ databases">
        <title>Fjat-10053 dsm26.</title>
        <authorList>
            <person name="Liu B."/>
            <person name="Wang J."/>
            <person name="Zhu Y."/>
            <person name="Liu G."/>
            <person name="Chen Q."/>
            <person name="Chen Z."/>
            <person name="Lan J."/>
            <person name="Che J."/>
            <person name="Ge C."/>
            <person name="Shi H."/>
            <person name="Pan Z."/>
            <person name="Liu X."/>
        </authorList>
    </citation>
    <scope>NUCLEOTIDE SEQUENCE [LARGE SCALE GENOMIC DNA]</scope>
    <source>
        <strain evidence="2">DSM 26</strain>
    </source>
</reference>
<sequence length="101" mass="11864">MARGHFRKRNNGKWQLEVDLGSYIDPKTGTKKRHKKYKTISAKGSREAEKELIKFVSEVTGEGYHEPEKINFVDFVQKEWYPKHAEIHLSHTTLANFILYT</sequence>
<proteinExistence type="predicted"/>
<dbReference type="OrthoDB" id="9803188at2"/>
<evidence type="ECO:0008006" key="3">
    <source>
        <dbReference type="Google" id="ProtNLM"/>
    </source>
</evidence>
<dbReference type="PATRIC" id="fig|1473.5.peg.3026"/>